<sequence>MTIDKRRPFSKGSSRGRRRGRAAVPLYEFDPPVGTPYGLEVNTIEDFFAKHDPWPWDTSRPGRATFHYLILVTEGELLHDVDHVTQTVAPGQWLWVRPGHAQCWHPPSAARGPFIHVAEYARLLGCSIRTLSRATRDATGKGAREVIDERRLLEARRLLGVAGWDARAVATHLGFTDPGNFGRFFRARTGLTSAAFAAGAVSEADSGR</sequence>
<evidence type="ECO:0000313" key="6">
    <source>
        <dbReference type="Proteomes" id="UP001596011"/>
    </source>
</evidence>
<evidence type="ECO:0000313" key="5">
    <source>
        <dbReference type="EMBL" id="MFC4631422.1"/>
    </source>
</evidence>
<gene>
    <name evidence="5" type="ORF">ACFO6V_24475</name>
</gene>
<dbReference type="Gene3D" id="1.10.10.60">
    <property type="entry name" value="Homeodomain-like"/>
    <property type="match status" value="1"/>
</dbReference>
<keyword evidence="2" id="KW-0238">DNA-binding</keyword>
<keyword evidence="1" id="KW-0805">Transcription regulation</keyword>
<evidence type="ECO:0000256" key="2">
    <source>
        <dbReference type="ARBA" id="ARBA00023125"/>
    </source>
</evidence>
<dbReference type="SUPFAM" id="SSF51215">
    <property type="entry name" value="Regulatory protein AraC"/>
    <property type="match status" value="1"/>
</dbReference>
<dbReference type="InterPro" id="IPR037923">
    <property type="entry name" value="HTH-like"/>
</dbReference>
<dbReference type="SUPFAM" id="SSF46689">
    <property type="entry name" value="Homeodomain-like"/>
    <property type="match status" value="1"/>
</dbReference>
<dbReference type="Pfam" id="PF12833">
    <property type="entry name" value="HTH_18"/>
    <property type="match status" value="1"/>
</dbReference>
<evidence type="ECO:0000256" key="3">
    <source>
        <dbReference type="ARBA" id="ARBA00023163"/>
    </source>
</evidence>
<dbReference type="PANTHER" id="PTHR43280">
    <property type="entry name" value="ARAC-FAMILY TRANSCRIPTIONAL REGULATOR"/>
    <property type="match status" value="1"/>
</dbReference>
<evidence type="ECO:0000256" key="1">
    <source>
        <dbReference type="ARBA" id="ARBA00023015"/>
    </source>
</evidence>
<accession>A0ABV9HNP1</accession>
<dbReference type="Proteomes" id="UP001596011">
    <property type="component" value="Unassembled WGS sequence"/>
</dbReference>
<dbReference type="InterPro" id="IPR018060">
    <property type="entry name" value="HTH_AraC"/>
</dbReference>
<dbReference type="PROSITE" id="PS01124">
    <property type="entry name" value="HTH_ARAC_FAMILY_2"/>
    <property type="match status" value="1"/>
</dbReference>
<dbReference type="PANTHER" id="PTHR43280:SF32">
    <property type="entry name" value="TRANSCRIPTIONAL REGULATORY PROTEIN"/>
    <property type="match status" value="1"/>
</dbReference>
<evidence type="ECO:0000259" key="4">
    <source>
        <dbReference type="PROSITE" id="PS01124"/>
    </source>
</evidence>
<proteinExistence type="predicted"/>
<dbReference type="EMBL" id="JBHSFI010000008">
    <property type="protein sequence ID" value="MFC4631422.1"/>
    <property type="molecule type" value="Genomic_DNA"/>
</dbReference>
<keyword evidence="6" id="KW-1185">Reference proteome</keyword>
<reference evidence="6" key="1">
    <citation type="journal article" date="2019" name="Int. J. Syst. Evol. Microbiol.">
        <title>The Global Catalogue of Microorganisms (GCM) 10K type strain sequencing project: providing services to taxonomists for standard genome sequencing and annotation.</title>
        <authorList>
            <consortium name="The Broad Institute Genomics Platform"/>
            <consortium name="The Broad Institute Genome Sequencing Center for Infectious Disease"/>
            <person name="Wu L."/>
            <person name="Ma J."/>
        </authorList>
    </citation>
    <scope>NUCLEOTIDE SEQUENCE [LARGE SCALE GENOMIC DNA]</scope>
    <source>
        <strain evidence="6">CCUG 42722</strain>
    </source>
</reference>
<keyword evidence="3" id="KW-0804">Transcription</keyword>
<dbReference type="RefSeq" id="WP_377140649.1">
    <property type="nucleotide sequence ID" value="NZ_JBHSFI010000008.1"/>
</dbReference>
<dbReference type="SMART" id="SM00342">
    <property type="entry name" value="HTH_ARAC"/>
    <property type="match status" value="1"/>
</dbReference>
<dbReference type="InterPro" id="IPR009057">
    <property type="entry name" value="Homeodomain-like_sf"/>
</dbReference>
<protein>
    <submittedName>
        <fullName evidence="5">Helix-turn-helix domain-containing protein</fullName>
    </submittedName>
</protein>
<comment type="caution">
    <text evidence="5">The sequence shown here is derived from an EMBL/GenBank/DDBJ whole genome shotgun (WGS) entry which is preliminary data.</text>
</comment>
<organism evidence="5 6">
    <name type="scientific">Promicromonospora alba</name>
    <dbReference type="NCBI Taxonomy" id="1616110"/>
    <lineage>
        <taxon>Bacteria</taxon>
        <taxon>Bacillati</taxon>
        <taxon>Actinomycetota</taxon>
        <taxon>Actinomycetes</taxon>
        <taxon>Micrococcales</taxon>
        <taxon>Promicromonosporaceae</taxon>
        <taxon>Promicromonospora</taxon>
    </lineage>
</organism>
<feature type="domain" description="HTH araC/xylS-type" evidence="4">
    <location>
        <begin position="115"/>
        <end position="199"/>
    </location>
</feature>
<name>A0ABV9HNP1_9MICO</name>